<name>A0A9D2K594_9FIRM</name>
<protein>
    <submittedName>
        <fullName evidence="2">TIGR03915 family putative DNA repair protein</fullName>
    </submittedName>
</protein>
<dbReference type="InterPro" id="IPR023875">
    <property type="entry name" value="DNA_repair_put"/>
</dbReference>
<reference evidence="2" key="2">
    <citation type="submission" date="2021-04" db="EMBL/GenBank/DDBJ databases">
        <authorList>
            <person name="Gilroy R."/>
        </authorList>
    </citation>
    <scope>NUCLEOTIDE SEQUENCE</scope>
    <source>
        <strain evidence="2">ChiBcec1-1093</strain>
    </source>
</reference>
<accession>A0A9D2K594</accession>
<evidence type="ECO:0000313" key="2">
    <source>
        <dbReference type="EMBL" id="HIZ79116.1"/>
    </source>
</evidence>
<sequence>MDVFICRDEFESILSGIYDAGTSGKRSADQRLELAGEREPELFCRYLEVIPERRKAKSVMTAVREKIGAQACELLWEASLSGRAGKADHMYRFLVDGFRRGPRIVRMLSLDSVFQMYEMQRYVRNEAHLLTGFVRFSRLPEGILAGRIGPKNDVLSMVAEHFEDRLSGENWLLWDELRDKAAVHQADRETVLIRGIPENVRRAVKAAGKEDPFGELWKTFVNTISIRERENRKCQMTHLPLRYREYMTEWDGEETGGSRVG</sequence>
<evidence type="ECO:0000313" key="3">
    <source>
        <dbReference type="Proteomes" id="UP000824101"/>
    </source>
</evidence>
<reference evidence="2" key="1">
    <citation type="journal article" date="2021" name="PeerJ">
        <title>Extensive microbial diversity within the chicken gut microbiome revealed by metagenomics and culture.</title>
        <authorList>
            <person name="Gilroy R."/>
            <person name="Ravi A."/>
            <person name="Getino M."/>
            <person name="Pursley I."/>
            <person name="Horton D.L."/>
            <person name="Alikhan N.F."/>
            <person name="Baker D."/>
            <person name="Gharbi K."/>
            <person name="Hall N."/>
            <person name="Watson M."/>
            <person name="Adriaenssens E.M."/>
            <person name="Foster-Nyarko E."/>
            <person name="Jarju S."/>
            <person name="Secka A."/>
            <person name="Antonio M."/>
            <person name="Oren A."/>
            <person name="Chaudhuri R.R."/>
            <person name="La Ragione R."/>
            <person name="Hildebrand F."/>
            <person name="Pallen M.J."/>
        </authorList>
    </citation>
    <scope>NUCLEOTIDE SEQUENCE</scope>
    <source>
        <strain evidence="2">ChiBcec1-1093</strain>
    </source>
</reference>
<feature type="domain" description="DUF4130" evidence="1">
    <location>
        <begin position="86"/>
        <end position="249"/>
    </location>
</feature>
<evidence type="ECO:0000259" key="1">
    <source>
        <dbReference type="Pfam" id="PF13566"/>
    </source>
</evidence>
<organism evidence="2 3">
    <name type="scientific">Candidatus Lachnoclostridium stercorigallinarum</name>
    <dbReference type="NCBI Taxonomy" id="2838634"/>
    <lineage>
        <taxon>Bacteria</taxon>
        <taxon>Bacillati</taxon>
        <taxon>Bacillota</taxon>
        <taxon>Clostridia</taxon>
        <taxon>Lachnospirales</taxon>
        <taxon>Lachnospiraceae</taxon>
    </lineage>
</organism>
<proteinExistence type="predicted"/>
<dbReference type="InterPro" id="IPR025404">
    <property type="entry name" value="DUF4130"/>
</dbReference>
<dbReference type="Proteomes" id="UP000824101">
    <property type="component" value="Unassembled WGS sequence"/>
</dbReference>
<dbReference type="EMBL" id="DXBC01000073">
    <property type="protein sequence ID" value="HIZ79116.1"/>
    <property type="molecule type" value="Genomic_DNA"/>
</dbReference>
<dbReference type="NCBIfam" id="TIGR03915">
    <property type="entry name" value="SAM_7_link_chp"/>
    <property type="match status" value="1"/>
</dbReference>
<dbReference type="AlphaFoldDB" id="A0A9D2K594"/>
<gene>
    <name evidence="2" type="ORF">IAA17_04950</name>
</gene>
<dbReference type="Pfam" id="PF13566">
    <property type="entry name" value="DUF4130"/>
    <property type="match status" value="1"/>
</dbReference>
<comment type="caution">
    <text evidence="2">The sequence shown here is derived from an EMBL/GenBank/DDBJ whole genome shotgun (WGS) entry which is preliminary data.</text>
</comment>